<evidence type="ECO:0000313" key="3">
    <source>
        <dbReference type="Proteomes" id="UP001501736"/>
    </source>
</evidence>
<keyword evidence="3" id="KW-1185">Reference proteome</keyword>
<sequence>MEPIDLLLPGGLLHAALLTVVICWAGRTGERSTLIGIRLWSTDSSTAAWQAGHRAALGWARAMLGVAAVSFAVGLALLEGVDDLPGSASVWHAVGTVAAFLACGALMVRRADQAAKQTLLAEYEETGEVPGARAGT</sequence>
<dbReference type="RefSeq" id="WP_344720297.1">
    <property type="nucleotide sequence ID" value="NZ_BAAAYG010000005.1"/>
</dbReference>
<accession>A0ABP6RG46</accession>
<gene>
    <name evidence="2" type="ORF">GCM10020260_17340</name>
</gene>
<feature type="transmembrane region" description="Helical" evidence="1">
    <location>
        <begin position="6"/>
        <end position="25"/>
    </location>
</feature>
<feature type="transmembrane region" description="Helical" evidence="1">
    <location>
        <begin position="90"/>
        <end position="108"/>
    </location>
</feature>
<name>A0ABP6RG46_9MICC</name>
<keyword evidence="1" id="KW-1133">Transmembrane helix</keyword>
<proteinExistence type="predicted"/>
<organism evidence="2 3">
    <name type="scientific">Nesterenkonia halobia</name>
    <dbReference type="NCBI Taxonomy" id="37922"/>
    <lineage>
        <taxon>Bacteria</taxon>
        <taxon>Bacillati</taxon>
        <taxon>Actinomycetota</taxon>
        <taxon>Actinomycetes</taxon>
        <taxon>Micrococcales</taxon>
        <taxon>Micrococcaceae</taxon>
        <taxon>Nesterenkonia</taxon>
    </lineage>
</organism>
<dbReference type="Proteomes" id="UP001501736">
    <property type="component" value="Unassembled WGS sequence"/>
</dbReference>
<keyword evidence="1" id="KW-0472">Membrane</keyword>
<reference evidence="3" key="1">
    <citation type="journal article" date="2019" name="Int. J. Syst. Evol. Microbiol.">
        <title>The Global Catalogue of Microorganisms (GCM) 10K type strain sequencing project: providing services to taxonomists for standard genome sequencing and annotation.</title>
        <authorList>
            <consortium name="The Broad Institute Genomics Platform"/>
            <consortium name="The Broad Institute Genome Sequencing Center for Infectious Disease"/>
            <person name="Wu L."/>
            <person name="Ma J."/>
        </authorList>
    </citation>
    <scope>NUCLEOTIDE SEQUENCE [LARGE SCALE GENOMIC DNA]</scope>
    <source>
        <strain evidence="3">JCM 11483</strain>
    </source>
</reference>
<comment type="caution">
    <text evidence="2">The sequence shown here is derived from an EMBL/GenBank/DDBJ whole genome shotgun (WGS) entry which is preliminary data.</text>
</comment>
<protein>
    <recommendedName>
        <fullName evidence="4">SdpI family protein</fullName>
    </recommendedName>
</protein>
<dbReference type="EMBL" id="BAAAYG010000005">
    <property type="protein sequence ID" value="GAA3285186.1"/>
    <property type="molecule type" value="Genomic_DNA"/>
</dbReference>
<evidence type="ECO:0008006" key="4">
    <source>
        <dbReference type="Google" id="ProtNLM"/>
    </source>
</evidence>
<evidence type="ECO:0000256" key="1">
    <source>
        <dbReference type="SAM" id="Phobius"/>
    </source>
</evidence>
<evidence type="ECO:0000313" key="2">
    <source>
        <dbReference type="EMBL" id="GAA3285186.1"/>
    </source>
</evidence>
<keyword evidence="1" id="KW-0812">Transmembrane</keyword>
<feature type="transmembrane region" description="Helical" evidence="1">
    <location>
        <begin position="59"/>
        <end position="78"/>
    </location>
</feature>